<keyword evidence="7" id="KW-0443">Lipid metabolism</keyword>
<comment type="catalytic activity">
    <reaction evidence="17">
        <text>15-deoxy-Delta(12,14)-prostaglandin J2 + glutathione = 15-deoxy-Delta(12,14)-prostaglandin J2-S-(R)-glutathione</text>
        <dbReference type="Rhea" id="RHEA:75963"/>
        <dbReference type="ChEBI" id="CHEBI:57925"/>
        <dbReference type="ChEBI" id="CHEBI:85236"/>
        <dbReference type="ChEBI" id="CHEBI:194498"/>
    </reaction>
    <physiologicalReaction direction="left-to-right" evidence="17">
        <dbReference type="Rhea" id="RHEA:75964"/>
    </physiologicalReaction>
</comment>
<reference evidence="22 23" key="1">
    <citation type="submission" date="2013-12" db="EMBL/GenBank/DDBJ databases">
        <authorList>
            <person name="Cubeta M."/>
            <person name="Pakala S."/>
            <person name="Fedorova N."/>
            <person name="Thomas E."/>
            <person name="Dean R."/>
            <person name="Jabaji S."/>
            <person name="Neate S."/>
            <person name="Toda T."/>
            <person name="Tavantzis S."/>
            <person name="Vilgalys R."/>
            <person name="Bharathan N."/>
            <person name="Pakala S."/>
            <person name="Losada L.S."/>
            <person name="Zafar N."/>
            <person name="Nierman W."/>
        </authorList>
    </citation>
    <scope>NUCLEOTIDE SEQUENCE [LARGE SCALE GENOMIC DNA]</scope>
    <source>
        <strain evidence="22 23">123E</strain>
    </source>
</reference>
<dbReference type="GO" id="GO:0004464">
    <property type="term" value="F:leukotriene-C4 synthase activity"/>
    <property type="evidence" value="ECO:0007669"/>
    <property type="project" value="UniProtKB-EC"/>
</dbReference>
<dbReference type="EC" id="4.4.1.20" evidence="15"/>
<dbReference type="GO" id="GO:0005635">
    <property type="term" value="C:nuclear envelope"/>
    <property type="evidence" value="ECO:0007669"/>
    <property type="project" value="TreeGrafter"/>
</dbReference>
<comment type="pathway">
    <text evidence="13">Lipid metabolism; leukotriene C4 biosynthesis.</text>
</comment>
<sequence>MATTITLPENYGYVVLAAISTGFLTGFQMIVVSKARKRSGIQYPQLYAEKEQQDKSTEALKFNCAQRAHQNTLEWLPHVLFFTTFLGLRRPILAASLGAGWSASRVLYTIGYASGDPKKRNTRGGIFGSVAYMGLLLSATYAAVELALGQW</sequence>
<organism evidence="22 23">
    <name type="scientific">Rhizoctonia solani 123E</name>
    <dbReference type="NCBI Taxonomy" id="1423351"/>
    <lineage>
        <taxon>Eukaryota</taxon>
        <taxon>Fungi</taxon>
        <taxon>Dikarya</taxon>
        <taxon>Basidiomycota</taxon>
        <taxon>Agaricomycotina</taxon>
        <taxon>Agaricomycetes</taxon>
        <taxon>Cantharellales</taxon>
        <taxon>Ceratobasidiaceae</taxon>
        <taxon>Rhizoctonia</taxon>
    </lineage>
</organism>
<evidence type="ECO:0000256" key="20">
    <source>
        <dbReference type="ARBA" id="ARBA00076908"/>
    </source>
</evidence>
<dbReference type="PANTHER" id="PTHR10250">
    <property type="entry name" value="MICROSOMAL GLUTATHIONE S-TRANSFERASE"/>
    <property type="match status" value="1"/>
</dbReference>
<evidence type="ECO:0000256" key="3">
    <source>
        <dbReference type="ARBA" id="ARBA00022692"/>
    </source>
</evidence>
<comment type="catalytic activity">
    <reaction evidence="16">
        <text>leukotriene C4 = leukotriene A4 + glutathione</text>
        <dbReference type="Rhea" id="RHEA:17617"/>
        <dbReference type="ChEBI" id="CHEBI:57463"/>
        <dbReference type="ChEBI" id="CHEBI:57925"/>
        <dbReference type="ChEBI" id="CHEBI:57973"/>
        <dbReference type="EC" id="4.4.1.20"/>
    </reaction>
    <physiologicalReaction direction="right-to-left" evidence="16">
        <dbReference type="Rhea" id="RHEA:17619"/>
    </physiologicalReaction>
</comment>
<evidence type="ECO:0000256" key="10">
    <source>
        <dbReference type="ARBA" id="ARBA00023139"/>
    </source>
</evidence>
<evidence type="ECO:0000256" key="16">
    <source>
        <dbReference type="ARBA" id="ARBA00049298"/>
    </source>
</evidence>
<keyword evidence="5 21" id="KW-1133">Transmembrane helix</keyword>
<evidence type="ECO:0000256" key="6">
    <source>
        <dbReference type="ARBA" id="ARBA00023002"/>
    </source>
</evidence>
<dbReference type="PANTHER" id="PTHR10250:SF26">
    <property type="entry name" value="GLUTATHIONE S-TRANSFERASE 3, MITOCHONDRIAL"/>
    <property type="match status" value="1"/>
</dbReference>
<evidence type="ECO:0000256" key="8">
    <source>
        <dbReference type="ARBA" id="ARBA00023128"/>
    </source>
</evidence>
<evidence type="ECO:0000256" key="14">
    <source>
        <dbReference type="ARBA" id="ARBA00037916"/>
    </source>
</evidence>
<dbReference type="FunFam" id="1.20.120.550:FF:000004">
    <property type="entry name" value="Microsomal glutathione S-transferase 3"/>
    <property type="match status" value="1"/>
</dbReference>
<keyword evidence="9 21" id="KW-0472">Membrane</keyword>
<dbReference type="InterPro" id="IPR050997">
    <property type="entry name" value="MAPEG"/>
</dbReference>
<dbReference type="AlphaFoldDB" id="A0A074SZW3"/>
<name>A0A074SZW3_9AGAM</name>
<evidence type="ECO:0000256" key="12">
    <source>
        <dbReference type="ARBA" id="ARBA00023288"/>
    </source>
</evidence>
<gene>
    <name evidence="22" type="ORF">V565_005640</name>
</gene>
<keyword evidence="11" id="KW-0456">Lyase</keyword>
<dbReference type="Gene3D" id="1.20.120.550">
    <property type="entry name" value="Membrane associated eicosanoid/glutathione metabolism-like domain"/>
    <property type="match status" value="1"/>
</dbReference>
<accession>A0A074SZW3</accession>
<evidence type="ECO:0000256" key="9">
    <source>
        <dbReference type="ARBA" id="ARBA00023136"/>
    </source>
</evidence>
<evidence type="ECO:0000256" key="1">
    <source>
        <dbReference type="ARBA" id="ARBA00004374"/>
    </source>
</evidence>
<protein>
    <recommendedName>
        <fullName evidence="18">Glutathione S-transferase 3, mitochondrial</fullName>
        <ecNumber evidence="15">4.4.1.20</ecNumber>
    </recommendedName>
    <alternativeName>
        <fullName evidence="19">Glutathione peroxidase MGST3</fullName>
    </alternativeName>
    <alternativeName>
        <fullName evidence="20">LTC4 synthase MGST3</fullName>
    </alternativeName>
</protein>
<keyword evidence="6" id="KW-0560">Oxidoreductase</keyword>
<comment type="caution">
    <text evidence="22">The sequence shown here is derived from an EMBL/GenBank/DDBJ whole genome shotgun (WGS) entry which is preliminary data.</text>
</comment>
<keyword evidence="3 21" id="KW-0812">Transmembrane</keyword>
<proteinExistence type="predicted"/>
<feature type="transmembrane region" description="Helical" evidence="21">
    <location>
        <begin position="124"/>
        <end position="144"/>
    </location>
</feature>
<keyword evidence="12" id="KW-0449">Lipoprotein</keyword>
<evidence type="ECO:0000256" key="15">
    <source>
        <dbReference type="ARBA" id="ARBA00039056"/>
    </source>
</evidence>
<keyword evidence="23" id="KW-1185">Reference proteome</keyword>
<dbReference type="OrthoDB" id="410651at2759"/>
<dbReference type="InterPro" id="IPR023352">
    <property type="entry name" value="MAPEG-like_dom_sf"/>
</dbReference>
<keyword evidence="4" id="KW-1000">Mitochondrion outer membrane</keyword>
<evidence type="ECO:0000313" key="23">
    <source>
        <dbReference type="Proteomes" id="UP000027456"/>
    </source>
</evidence>
<feature type="transmembrane region" description="Helical" evidence="21">
    <location>
        <begin position="12"/>
        <end position="32"/>
    </location>
</feature>
<evidence type="ECO:0000256" key="11">
    <source>
        <dbReference type="ARBA" id="ARBA00023239"/>
    </source>
</evidence>
<dbReference type="HOGENOM" id="CLU_110291_1_2_1"/>
<evidence type="ECO:0000256" key="13">
    <source>
        <dbReference type="ARBA" id="ARBA00037884"/>
    </source>
</evidence>
<evidence type="ECO:0000256" key="19">
    <source>
        <dbReference type="ARBA" id="ARBA00075145"/>
    </source>
</evidence>
<dbReference type="SUPFAM" id="SSF161084">
    <property type="entry name" value="MAPEG domain-like"/>
    <property type="match status" value="1"/>
</dbReference>
<evidence type="ECO:0000256" key="5">
    <source>
        <dbReference type="ARBA" id="ARBA00022989"/>
    </source>
</evidence>
<comment type="subcellular location">
    <subcellularLocation>
        <location evidence="1">Mitochondrion outer membrane</location>
        <topology evidence="1">Multi-pass membrane protein</topology>
    </subcellularLocation>
</comment>
<dbReference type="Proteomes" id="UP000027456">
    <property type="component" value="Unassembled WGS sequence"/>
</dbReference>
<evidence type="ECO:0000313" key="22">
    <source>
        <dbReference type="EMBL" id="KEP55337.1"/>
    </source>
</evidence>
<keyword evidence="8" id="KW-0496">Mitochondrion</keyword>
<comment type="pathway">
    <text evidence="14">Lipid metabolism; arachidonate metabolism.</text>
</comment>
<evidence type="ECO:0000256" key="2">
    <source>
        <dbReference type="ARBA" id="ARBA00022679"/>
    </source>
</evidence>
<evidence type="ECO:0000256" key="21">
    <source>
        <dbReference type="SAM" id="Phobius"/>
    </source>
</evidence>
<dbReference type="GO" id="GO:0006629">
    <property type="term" value="P:lipid metabolic process"/>
    <property type="evidence" value="ECO:0007669"/>
    <property type="project" value="UniProtKB-KW"/>
</dbReference>
<dbReference type="STRING" id="1423351.A0A074SZW3"/>
<evidence type="ECO:0000256" key="18">
    <source>
        <dbReference type="ARBA" id="ARBA00069748"/>
    </source>
</evidence>
<evidence type="ECO:0000256" key="7">
    <source>
        <dbReference type="ARBA" id="ARBA00023098"/>
    </source>
</evidence>
<dbReference type="GO" id="GO:0005783">
    <property type="term" value="C:endoplasmic reticulum"/>
    <property type="evidence" value="ECO:0007669"/>
    <property type="project" value="TreeGrafter"/>
</dbReference>
<dbReference type="Pfam" id="PF01124">
    <property type="entry name" value="MAPEG"/>
    <property type="match status" value="1"/>
</dbReference>
<keyword evidence="10" id="KW-0564">Palmitate</keyword>
<keyword evidence="2 22" id="KW-0808">Transferase</keyword>
<dbReference type="GO" id="GO:0005741">
    <property type="term" value="C:mitochondrial outer membrane"/>
    <property type="evidence" value="ECO:0007669"/>
    <property type="project" value="UniProtKB-SubCell"/>
</dbReference>
<dbReference type="GO" id="GO:0004364">
    <property type="term" value="F:glutathione transferase activity"/>
    <property type="evidence" value="ECO:0007669"/>
    <property type="project" value="TreeGrafter"/>
</dbReference>
<dbReference type="GO" id="GO:0004602">
    <property type="term" value="F:glutathione peroxidase activity"/>
    <property type="evidence" value="ECO:0007669"/>
    <property type="project" value="TreeGrafter"/>
</dbReference>
<dbReference type="EMBL" id="AZST01000007">
    <property type="protein sequence ID" value="KEP55337.1"/>
    <property type="molecule type" value="Genomic_DNA"/>
</dbReference>
<evidence type="ECO:0000256" key="4">
    <source>
        <dbReference type="ARBA" id="ARBA00022787"/>
    </source>
</evidence>
<evidence type="ECO:0000256" key="17">
    <source>
        <dbReference type="ARBA" id="ARBA00051411"/>
    </source>
</evidence>
<dbReference type="InterPro" id="IPR001129">
    <property type="entry name" value="Membr-assoc_MAPEG"/>
</dbReference>